<dbReference type="EMBL" id="PHFW01000003">
    <property type="protein sequence ID" value="PQM26630.1"/>
    <property type="molecule type" value="Genomic_DNA"/>
</dbReference>
<dbReference type="InterPro" id="IPR027417">
    <property type="entry name" value="P-loop_NTPase"/>
</dbReference>
<protein>
    <submittedName>
        <fullName evidence="1">Uncharacterized protein</fullName>
    </submittedName>
</protein>
<evidence type="ECO:0000313" key="2">
    <source>
        <dbReference type="Proteomes" id="UP000238954"/>
    </source>
</evidence>
<keyword evidence="2" id="KW-1185">Reference proteome</keyword>
<dbReference type="OrthoDB" id="7437044at2"/>
<evidence type="ECO:0000313" key="1">
    <source>
        <dbReference type="EMBL" id="PQM26630.1"/>
    </source>
</evidence>
<sequence>MGQNISSLISAGGSEWALAAEEGKRQAIASLRGYAYQLHQSLAAWIALPNGATLHLEVAEDYAAIARDPATLEEVLAATQVKDKRESGSVTLNSADVLEAIANFWSLREANEGRKVRFAFLTTSPIGKERRAPLPSGTPGLEVWATAARGGPVDELRAALKERLADHAGITALLADASDDELCETLIAPIRFVCGAPDIAGVEADNRAALVELGYELGGTPELAARAADHLLVRVLDTVIESADRRLTRGDLIQQLFDLITIRVPSRTAIGAGGLTARGIDLDATGVWRAAAPPQGPFAPRSVAVDAIGAIAAEHGVAWIHGSTGLGKSILAELAAARRGSAWRVLDLRGASGPVARERLAAARAHILAAPDIVGLVVDDLSPDLEAEILSELSALAATLARRDTPLLVTSNHPPSHRIARATGAVDAAVFAAPPFDESDAADLVAAYRGDPAEWAWFALLVGGTHPQLVDAAIAGLKRRGWPDSAMEEWAEAGMRNSDVEAEREAARRRLLAELTGDTLPLLARTARIIGTFDRPLAVAVGEAMPALERIGLSLDQLTGHWIERVGSRGLRTSPLVSGLDRETFSADELKAIDEAICVHLLKRTAMSPDLIDLAFAHAIFAQNGGVVNMIVQMVITSTDENRPKLASAMTLFRRADAGLGFLDEYPLQRLLLLLAQHLLLSSIGSADDVNRSAERLVERLDAATKSPDARPEAEEATAGIVFMKMLMDGYAFGKIRDWFPLLRRFRTIAEEKASYAHLFETELDRDPIQFLFLAHAVHLPGRAALSDLFGNLDALDSGERRYWLAALGGQAAATSMFVDNAWMKDVEKDDVDAIGEAAEFARLAEIATGWDEPALAGRLYRAQSVMLDEYANDRAGAEAALDAAEAKLPGSFEIMRSRAKIAWRADDHQKVVAITGELAGRVDDVDALEAAFVWREGAMSAGEMELYDQSRRWFEAAERRVREARSASDVFATALAADAVWAAFAAGDRAGAVRAMASVLGRLEAIDPALNETARALHLLSRHLILWMRAQDENIRIDDGPVLFVPGAISNPSPNPGLAAQPLSPLAPAWMMLARVALRAGVPPAEVLDWVGVADSRRYPAHDVMIRTDLLNYGIERQSIDDFSRFLVPHVEGIQHIAESDWQQNPPDPVNAVPGTLPTLTADKLADDLVRSSLRDSALAYGAVSLKGGLAQPHSLGMVRGVVHEVAKADLLPEWSDTPPAEATDLGSAAAESIARLAAHKTLTLEQLFVAHLSIGVQTGPPIGAQKGL</sequence>
<proteinExistence type="predicted"/>
<reference evidence="2" key="1">
    <citation type="submission" date="2017-11" db="EMBL/GenBank/DDBJ databases">
        <title>The complete genome sequence of Sphingopyxis pomeranensis sp. nov. strain WS5A3p.</title>
        <authorList>
            <person name="Kaminski M.A."/>
        </authorList>
    </citation>
    <scope>NUCLEOTIDE SEQUENCE [LARGE SCALE GENOMIC DNA]</scope>
    <source>
        <strain evidence="2">WS5A3p</strain>
    </source>
</reference>
<dbReference type="AlphaFoldDB" id="A0A2S8B2R0"/>
<comment type="caution">
    <text evidence="1">The sequence shown here is derived from an EMBL/GenBank/DDBJ whole genome shotgun (WGS) entry which is preliminary data.</text>
</comment>
<dbReference type="Proteomes" id="UP000238954">
    <property type="component" value="Chromosome"/>
</dbReference>
<gene>
    <name evidence="1" type="ORF">CVO77_16610</name>
</gene>
<name>A0A2S8B2R0_9SPHN</name>
<dbReference type="SUPFAM" id="SSF52540">
    <property type="entry name" value="P-loop containing nucleoside triphosphate hydrolases"/>
    <property type="match status" value="1"/>
</dbReference>
<dbReference type="RefSeq" id="WP_106000002.1">
    <property type="nucleotide sequence ID" value="NZ_CM009578.1"/>
</dbReference>
<organism evidence="1 2">
    <name type="scientific">Sphingopyxis lindanitolerans</name>
    <dbReference type="NCBI Taxonomy" id="2054227"/>
    <lineage>
        <taxon>Bacteria</taxon>
        <taxon>Pseudomonadati</taxon>
        <taxon>Pseudomonadota</taxon>
        <taxon>Alphaproteobacteria</taxon>
        <taxon>Sphingomonadales</taxon>
        <taxon>Sphingomonadaceae</taxon>
        <taxon>Sphingopyxis</taxon>
    </lineage>
</organism>
<accession>A0A2S8B2R0</accession>